<evidence type="ECO:0000256" key="2">
    <source>
        <dbReference type="SAM" id="SignalP"/>
    </source>
</evidence>
<proteinExistence type="predicted"/>
<dbReference type="OrthoDB" id="9814483at2"/>
<dbReference type="AlphaFoldDB" id="A0A3P3DWK0"/>
<comment type="caution">
    <text evidence="3">The sequence shown here is derived from an EMBL/GenBank/DDBJ whole genome shotgun (WGS) entry which is preliminary data.</text>
</comment>
<feature type="chain" id="PRO_5018238399" evidence="2">
    <location>
        <begin position="21"/>
        <end position="147"/>
    </location>
</feature>
<sequence length="147" mass="15006">MSVGGAAGLAGLAVASFAAATPLPFTSEPLFIGLLVSGLGLPLVIVLVASIANTAGSVATYMMARAAGAAGGDKWMPVSGKKREKLEAWYRKWGLWTLLLAWIPGGDLLVILAGLARAPIVAVTAILTFAKTLRFAALALLTLGLFG</sequence>
<gene>
    <name evidence="3" type="ORF">EG244_00730</name>
</gene>
<keyword evidence="1" id="KW-1133">Transmembrane helix</keyword>
<keyword evidence="4" id="KW-1185">Reference proteome</keyword>
<dbReference type="InterPro" id="IPR051311">
    <property type="entry name" value="DedA_domain"/>
</dbReference>
<evidence type="ECO:0000313" key="4">
    <source>
        <dbReference type="Proteomes" id="UP000282125"/>
    </source>
</evidence>
<dbReference type="EMBL" id="RRAZ01000001">
    <property type="protein sequence ID" value="RRH78511.1"/>
    <property type="molecule type" value="Genomic_DNA"/>
</dbReference>
<evidence type="ECO:0000256" key="1">
    <source>
        <dbReference type="SAM" id="Phobius"/>
    </source>
</evidence>
<dbReference type="PANTHER" id="PTHR42709">
    <property type="entry name" value="ALKALINE PHOSPHATASE LIKE PROTEIN"/>
    <property type="match status" value="1"/>
</dbReference>
<dbReference type="RefSeq" id="WP_124963088.1">
    <property type="nucleotide sequence ID" value="NZ_RRAZ01000001.1"/>
</dbReference>
<evidence type="ECO:0000313" key="3">
    <source>
        <dbReference type="EMBL" id="RRH78511.1"/>
    </source>
</evidence>
<dbReference type="PANTHER" id="PTHR42709:SF4">
    <property type="entry name" value="INNER MEMBRANE PROTEIN YQAA"/>
    <property type="match status" value="1"/>
</dbReference>
<keyword evidence="1" id="KW-0472">Membrane</keyword>
<organism evidence="3 4">
    <name type="scientific">Falsigemmobacter faecalis</name>
    <dbReference type="NCBI Taxonomy" id="2488730"/>
    <lineage>
        <taxon>Bacteria</taxon>
        <taxon>Pseudomonadati</taxon>
        <taxon>Pseudomonadota</taxon>
        <taxon>Alphaproteobacteria</taxon>
        <taxon>Rhodobacterales</taxon>
        <taxon>Paracoccaceae</taxon>
        <taxon>Falsigemmobacter</taxon>
    </lineage>
</organism>
<keyword evidence="1" id="KW-0812">Transmembrane</keyword>
<feature type="transmembrane region" description="Helical" evidence="1">
    <location>
        <begin position="120"/>
        <end position="146"/>
    </location>
</feature>
<reference evidence="3 4" key="1">
    <citation type="submission" date="2018-11" db="EMBL/GenBank/DDBJ databases">
        <title>Gemmobacter sp. nov., YIM 102744-1 draft genome.</title>
        <authorList>
            <person name="Li G."/>
            <person name="Jiang Y."/>
        </authorList>
    </citation>
    <scope>NUCLEOTIDE SEQUENCE [LARGE SCALE GENOMIC DNA]</scope>
    <source>
        <strain evidence="3 4">YIM 102744-1</strain>
    </source>
</reference>
<accession>A0A3P3DWK0</accession>
<dbReference type="Proteomes" id="UP000282125">
    <property type="component" value="Unassembled WGS sequence"/>
</dbReference>
<keyword evidence="2" id="KW-0732">Signal</keyword>
<feature type="signal peptide" evidence="2">
    <location>
        <begin position="1"/>
        <end position="20"/>
    </location>
</feature>
<protein>
    <submittedName>
        <fullName evidence="3">DedA family protein</fullName>
    </submittedName>
</protein>
<feature type="transmembrane region" description="Helical" evidence="1">
    <location>
        <begin position="30"/>
        <end position="55"/>
    </location>
</feature>
<name>A0A3P3DWK0_9RHOB</name>
<feature type="transmembrane region" description="Helical" evidence="1">
    <location>
        <begin position="93"/>
        <end position="114"/>
    </location>
</feature>